<dbReference type="STRING" id="341454.A0A4S2MZK0"/>
<reference evidence="12 13" key="1">
    <citation type="submission" date="2019-04" db="EMBL/GenBank/DDBJ databases">
        <title>Comparative genomics and transcriptomics to analyze fruiting body development in filamentous ascomycetes.</title>
        <authorList>
            <consortium name="DOE Joint Genome Institute"/>
            <person name="Lutkenhaus R."/>
            <person name="Traeger S."/>
            <person name="Breuer J."/>
            <person name="Kuo A."/>
            <person name="Lipzen A."/>
            <person name="Pangilinan J."/>
            <person name="Dilworth D."/>
            <person name="Sandor L."/>
            <person name="Poggeler S."/>
            <person name="Barry K."/>
            <person name="Grigoriev I.V."/>
            <person name="Nowrousian M."/>
        </authorList>
    </citation>
    <scope>NUCLEOTIDE SEQUENCE [LARGE SCALE GENOMIC DNA]</scope>
    <source>
        <strain evidence="12 13">CBS 389.68</strain>
    </source>
</reference>
<dbReference type="InterPro" id="IPR039431">
    <property type="entry name" value="Vta1/CALS_N"/>
</dbReference>
<dbReference type="PANTHER" id="PTHR46009">
    <property type="entry name" value="VACUOLAR PROTEIN SORTING-ASSOCIATED PROTEIN VTA1 HOMOLOG"/>
    <property type="match status" value="1"/>
</dbReference>
<proteinExistence type="inferred from homology"/>
<keyword evidence="5" id="KW-0963">Cytoplasm</keyword>
<organism evidence="12 13">
    <name type="scientific">Ascodesmis nigricans</name>
    <dbReference type="NCBI Taxonomy" id="341454"/>
    <lineage>
        <taxon>Eukaryota</taxon>
        <taxon>Fungi</taxon>
        <taxon>Dikarya</taxon>
        <taxon>Ascomycota</taxon>
        <taxon>Pezizomycotina</taxon>
        <taxon>Pezizomycetes</taxon>
        <taxon>Pezizales</taxon>
        <taxon>Ascodesmidaceae</taxon>
        <taxon>Ascodesmis</taxon>
    </lineage>
</organism>
<evidence type="ECO:0000256" key="9">
    <source>
        <dbReference type="SAM" id="MobiDB-lite"/>
    </source>
</evidence>
<dbReference type="Pfam" id="PF04652">
    <property type="entry name" value="Vta1"/>
    <property type="match status" value="1"/>
</dbReference>
<evidence type="ECO:0000259" key="10">
    <source>
        <dbReference type="Pfam" id="PF04652"/>
    </source>
</evidence>
<keyword evidence="7" id="KW-0653">Protein transport</keyword>
<evidence type="ECO:0000256" key="5">
    <source>
        <dbReference type="ARBA" id="ARBA00022490"/>
    </source>
</evidence>
<feature type="compositionally biased region" description="Polar residues" evidence="9">
    <location>
        <begin position="261"/>
        <end position="273"/>
    </location>
</feature>
<dbReference type="InParanoid" id="A0A4S2MZK0"/>
<feature type="compositionally biased region" description="Pro residues" evidence="9">
    <location>
        <begin position="221"/>
        <end position="253"/>
    </location>
</feature>
<evidence type="ECO:0000256" key="4">
    <source>
        <dbReference type="ARBA" id="ARBA00022448"/>
    </source>
</evidence>
<keyword evidence="13" id="KW-1185">Reference proteome</keyword>
<accession>A0A4S2MZK0</accession>
<keyword evidence="8" id="KW-0472">Membrane</keyword>
<feature type="region of interest" description="Disordered" evidence="9">
    <location>
        <begin position="171"/>
        <end position="363"/>
    </location>
</feature>
<dbReference type="PANTHER" id="PTHR46009:SF1">
    <property type="entry name" value="VACUOLAR PROTEIN SORTING-ASSOCIATED PROTEIN VTA1 HOMOLOG"/>
    <property type="match status" value="1"/>
</dbReference>
<dbReference type="Gene3D" id="1.20.5.420">
    <property type="entry name" value="Immunoglobulin FC, subunit C"/>
    <property type="match status" value="1"/>
</dbReference>
<dbReference type="GO" id="GO:0015031">
    <property type="term" value="P:protein transport"/>
    <property type="evidence" value="ECO:0007669"/>
    <property type="project" value="UniProtKB-KW"/>
</dbReference>
<sequence length="404" mass="44210">MPPKALGKPPDDLESITPFILRGKQMIRADPIITYWCFHWAMKLAWELQESRQEKSDEARHYMLALMDELETRKGAVAESEKELVEVDIAAQAYVENFAGKILEKGRKAVEEERETANTVETLLAASVFLEVLRIFSPDGQLDEETTKKVKFAKYHAVRIRAALRKKDSNIIETPSPLAEPDTTTTAPSIAPNPTVEEVPDSESNSPPPTQPTISVNTTPAAPPTAPPTAHPPAHPPVHPPAPASPSYFPPTPEIHEPTAPTLSPTTMSSANTIFPDITHADHTYPAPSPPQPPSSTMSIPSPPQQPTFGAPALPSLPTSYYTGAPSPGISAPHHPQPQNYYHQQQPIPQPQSEIASRPRKEIMPEDMAKAQKFARWAISALDYEDVENAIEQFRSGLKALGAL</sequence>
<evidence type="ECO:0000256" key="8">
    <source>
        <dbReference type="ARBA" id="ARBA00023136"/>
    </source>
</evidence>
<evidence type="ECO:0000259" key="11">
    <source>
        <dbReference type="Pfam" id="PF18097"/>
    </source>
</evidence>
<dbReference type="PRINTS" id="PR01217">
    <property type="entry name" value="PRICHEXTENSN"/>
</dbReference>
<evidence type="ECO:0000313" key="12">
    <source>
        <dbReference type="EMBL" id="TGZ82063.1"/>
    </source>
</evidence>
<dbReference type="GO" id="GO:0010008">
    <property type="term" value="C:endosome membrane"/>
    <property type="evidence" value="ECO:0007669"/>
    <property type="project" value="UniProtKB-SubCell"/>
</dbReference>
<comment type="similarity">
    <text evidence="3">Belongs to the VTA1 family.</text>
</comment>
<feature type="domain" description="Vta1 C-terminal" evidence="11">
    <location>
        <begin position="365"/>
        <end position="401"/>
    </location>
</feature>
<evidence type="ECO:0000313" key="13">
    <source>
        <dbReference type="Proteomes" id="UP000298138"/>
    </source>
</evidence>
<dbReference type="GO" id="GO:0032511">
    <property type="term" value="P:late endosome to vacuole transport via multivesicular body sorting pathway"/>
    <property type="evidence" value="ECO:0007669"/>
    <property type="project" value="InterPro"/>
</dbReference>
<gene>
    <name evidence="12" type="ORF">EX30DRAFT_370750</name>
</gene>
<evidence type="ECO:0000256" key="1">
    <source>
        <dbReference type="ARBA" id="ARBA00004481"/>
    </source>
</evidence>
<protein>
    <submittedName>
        <fullName evidence="12">DUF605-domain-containing protein</fullName>
    </submittedName>
</protein>
<evidence type="ECO:0000256" key="6">
    <source>
        <dbReference type="ARBA" id="ARBA00022753"/>
    </source>
</evidence>
<dbReference type="GO" id="GO:0005771">
    <property type="term" value="C:multivesicular body"/>
    <property type="evidence" value="ECO:0007669"/>
    <property type="project" value="TreeGrafter"/>
</dbReference>
<dbReference type="InterPro" id="IPR044538">
    <property type="entry name" value="Vta1-like"/>
</dbReference>
<feature type="compositionally biased region" description="Low complexity" evidence="9">
    <location>
        <begin position="333"/>
        <end position="347"/>
    </location>
</feature>
<feature type="domain" description="Vta1/callose synthase N-terminal" evidence="10">
    <location>
        <begin position="15"/>
        <end position="165"/>
    </location>
</feature>
<dbReference type="EMBL" id="ML220116">
    <property type="protein sequence ID" value="TGZ82063.1"/>
    <property type="molecule type" value="Genomic_DNA"/>
</dbReference>
<keyword evidence="6" id="KW-0967">Endosome</keyword>
<dbReference type="Pfam" id="PF18097">
    <property type="entry name" value="Vta1_C"/>
    <property type="match status" value="1"/>
</dbReference>
<dbReference type="InterPro" id="IPR023175">
    <property type="entry name" value="Vta1/CALS_N_sf"/>
</dbReference>
<dbReference type="Proteomes" id="UP000298138">
    <property type="component" value="Unassembled WGS sequence"/>
</dbReference>
<evidence type="ECO:0000256" key="7">
    <source>
        <dbReference type="ARBA" id="ARBA00022927"/>
    </source>
</evidence>
<comment type="subcellular location">
    <subcellularLocation>
        <location evidence="2">Cytoplasm</location>
    </subcellularLocation>
    <subcellularLocation>
        <location evidence="1">Endosome membrane</location>
        <topology evidence="1">Peripheral membrane protein</topology>
    </subcellularLocation>
</comment>
<dbReference type="InterPro" id="IPR041212">
    <property type="entry name" value="Vta1_C"/>
</dbReference>
<name>A0A4S2MZK0_9PEZI</name>
<dbReference type="Gene3D" id="1.25.40.270">
    <property type="entry name" value="Vacuolar protein sorting-associated protein vta1"/>
    <property type="match status" value="1"/>
</dbReference>
<dbReference type="OrthoDB" id="391137at2759"/>
<keyword evidence="4" id="KW-0813">Transport</keyword>
<evidence type="ECO:0000256" key="2">
    <source>
        <dbReference type="ARBA" id="ARBA00004496"/>
    </source>
</evidence>
<evidence type="ECO:0000256" key="3">
    <source>
        <dbReference type="ARBA" id="ARBA00007895"/>
    </source>
</evidence>
<dbReference type="AlphaFoldDB" id="A0A4S2MZK0"/>